<keyword evidence="6" id="KW-0067">ATP-binding</keyword>
<keyword evidence="11" id="KW-1185">Reference proteome</keyword>
<dbReference type="EMBL" id="BMLS01000006">
    <property type="protein sequence ID" value="GGO73206.1"/>
    <property type="molecule type" value="Genomic_DNA"/>
</dbReference>
<dbReference type="GO" id="GO:0016787">
    <property type="term" value="F:hydrolase activity"/>
    <property type="evidence" value="ECO:0007669"/>
    <property type="project" value="UniProtKB-KW"/>
</dbReference>
<dbReference type="Pfam" id="PF00270">
    <property type="entry name" value="DEAD"/>
    <property type="match status" value="1"/>
</dbReference>
<dbReference type="Pfam" id="PF07717">
    <property type="entry name" value="OB_NTP_bind"/>
    <property type="match status" value="1"/>
</dbReference>
<reference evidence="10" key="2">
    <citation type="submission" date="2020-09" db="EMBL/GenBank/DDBJ databases">
        <authorList>
            <person name="Sun Q."/>
            <person name="Zhou Y."/>
        </authorList>
    </citation>
    <scope>NUCLEOTIDE SEQUENCE</scope>
    <source>
        <strain evidence="10">CGMCC 1.7086</strain>
    </source>
</reference>
<keyword evidence="5 10" id="KW-0347">Helicase</keyword>
<evidence type="ECO:0000313" key="10">
    <source>
        <dbReference type="EMBL" id="GGO73206.1"/>
    </source>
</evidence>
<dbReference type="GO" id="GO:0005524">
    <property type="term" value="F:ATP binding"/>
    <property type="evidence" value="ECO:0007669"/>
    <property type="project" value="UniProtKB-KW"/>
</dbReference>
<comment type="catalytic activity">
    <reaction evidence="7">
        <text>ATP + H2O = ADP + phosphate + H(+)</text>
        <dbReference type="Rhea" id="RHEA:13065"/>
        <dbReference type="ChEBI" id="CHEBI:15377"/>
        <dbReference type="ChEBI" id="CHEBI:15378"/>
        <dbReference type="ChEBI" id="CHEBI:30616"/>
        <dbReference type="ChEBI" id="CHEBI:43474"/>
        <dbReference type="ChEBI" id="CHEBI:456216"/>
        <dbReference type="EC" id="3.6.4.13"/>
    </reaction>
</comment>
<dbReference type="InterPro" id="IPR011545">
    <property type="entry name" value="DEAD/DEAH_box_helicase_dom"/>
</dbReference>
<keyword evidence="4" id="KW-0378">Hydrolase</keyword>
<evidence type="ECO:0000259" key="9">
    <source>
        <dbReference type="PROSITE" id="PS51194"/>
    </source>
</evidence>
<dbReference type="SUPFAM" id="SSF52540">
    <property type="entry name" value="P-loop containing nucleoside triphosphate hydrolases"/>
    <property type="match status" value="1"/>
</dbReference>
<dbReference type="AlphaFoldDB" id="A0A917Z2P8"/>
<sequence>MRRLQNLRGDTQSPAFAELTEQVNQSVNQCQMRRDGLPEIEYPDLPVSEHREEIAKAISEHQVVIVAGETGSGKTTQLPKICLELGRGVRGLIGHTQPRRLAARSVANRIAEELHTQMGQAVGYKVRFTDQVSEHTYVKLMTDGILLAEIQQDRFLNQYDTIIIDEAHERSLNIDFILGYLKQLLPKRPDLKLIITSATIDPERFSRHFNDAPVIQVSGRTYPVEIRYRPLDEGEDDRDQIQGILDAVNELGRESHGDILVFLSGEREIRDTADALQKAQLRATEVLPLYARLSAAEQNRIFAPHGGRRIVLATNVAETSLTVPGIKYVIDPGFARLSRYSARSKVQRLPIEAISQASANQRAGRCGRVSEGICIRLYSEQDYLGRAEFTDPEILRTNLASVILQMLALGLGNIDAFPFVQAPDSRNVNDGFRLLQELGAINEARGAERARLTQTGRQIARLPVDPRYARMLVEAAKNSALQEVMVIAAALSIQDPRERPQDKRQAADQAHSLFQNKESDFLSYHQLWQTFREQQKQLTNNQLRKWCRDHFLNYLRMREWQDIVSQLKQAIVDLGFRLNSQPAEYEAIHQAIASGLLSHIGFKDKEKEYLGARNSRFMIFPGSGVAKSTPKWLMAAELVETSRLFARDVAKIDPTWLEPLSTHLAKHHHSEPYWSKKQGAVLATLRISLFGLDIVRERRVNYSKIDPKVCRELFIREALVNLETKLDFAFLKHNQALVEQIEDLEAKSRRRDILVDEEDLVAFYQQHIPEPICTEADFRKWWNKQQDKSLLNFDIEQLMRQGASHVSELDYPTRWHQGNLSLALDYHFEPKEVDDGVSLMIPLPLLNQIQPTGFDWLVPGLREELVVNLIKSLPKRLRRNFVPAPDYARACVADLHQQDIPFLQALTQKLRKMTGVEVGEEEWQLEELPAHLKMNFKVLDTQGKLLAQGRDLTELQHKLQGKLEKTLQKAATPDVEQQDLTQWNFGQLADVFVNKQASYQVKAYPALVDNNKSVAIKLFDQPHLAADAHRQGLRRLLLLNLPSPIKYLQDKLPNKAKLGLYFNPFGQIKALIDDCISAAIDQLVGDNPESVRTQQQYQQLHDLIRADLNDRMLAIAIKVEKGLTLAHEIHKKLKGNVPLTMINAVGDIKANLDELVYPGFVTDIGTGRLDDWNRYLMAIAKRLEKLPIDPGKDRQHQLIVSKVVDQWKNKLNKVPRGQPINEELLAVKWMIQELRVSFFAQQLGTAYPISEKRILNHLDKL</sequence>
<dbReference type="PANTHER" id="PTHR18934">
    <property type="entry name" value="ATP-DEPENDENT RNA HELICASE"/>
    <property type="match status" value="1"/>
</dbReference>
<dbReference type="InterPro" id="IPR024590">
    <property type="entry name" value="HrpA_C"/>
</dbReference>
<protein>
    <recommendedName>
        <fullName evidence="2">RNA helicase</fullName>
        <ecNumber evidence="2">3.6.4.13</ecNumber>
    </recommendedName>
</protein>
<reference evidence="10" key="1">
    <citation type="journal article" date="2014" name="Int. J. Syst. Evol. Microbiol.">
        <title>Complete genome sequence of Corynebacterium casei LMG S-19264T (=DSM 44701T), isolated from a smear-ripened cheese.</title>
        <authorList>
            <consortium name="US DOE Joint Genome Institute (JGI-PGF)"/>
            <person name="Walter F."/>
            <person name="Albersmeier A."/>
            <person name="Kalinowski J."/>
            <person name="Ruckert C."/>
        </authorList>
    </citation>
    <scope>NUCLEOTIDE SEQUENCE</scope>
    <source>
        <strain evidence="10">CGMCC 1.7086</strain>
    </source>
</reference>
<feature type="domain" description="Helicase ATP-binding" evidence="8">
    <location>
        <begin position="55"/>
        <end position="218"/>
    </location>
</feature>
<evidence type="ECO:0000313" key="11">
    <source>
        <dbReference type="Proteomes" id="UP000606935"/>
    </source>
</evidence>
<dbReference type="InterPro" id="IPR010222">
    <property type="entry name" value="RNA_helicase_HrpA"/>
</dbReference>
<accession>A0A917Z2P8</accession>
<evidence type="ECO:0000256" key="7">
    <source>
        <dbReference type="ARBA" id="ARBA00047984"/>
    </source>
</evidence>
<dbReference type="Gene3D" id="3.40.50.300">
    <property type="entry name" value="P-loop containing nucleotide triphosphate hydrolases"/>
    <property type="match status" value="2"/>
</dbReference>
<dbReference type="Pfam" id="PF21010">
    <property type="entry name" value="HA2_C"/>
    <property type="match status" value="1"/>
</dbReference>
<dbReference type="GO" id="GO:0003724">
    <property type="term" value="F:RNA helicase activity"/>
    <property type="evidence" value="ECO:0007669"/>
    <property type="project" value="UniProtKB-EC"/>
</dbReference>
<dbReference type="InterPro" id="IPR014001">
    <property type="entry name" value="Helicase_ATP-bd"/>
</dbReference>
<dbReference type="PANTHER" id="PTHR18934:SF99">
    <property type="entry name" value="ATP-DEPENDENT RNA HELICASE DHX37-RELATED"/>
    <property type="match status" value="1"/>
</dbReference>
<dbReference type="FunFam" id="3.40.50.300:FF:000575">
    <property type="entry name" value="ATP-dependent helicase hrpA"/>
    <property type="match status" value="1"/>
</dbReference>
<gene>
    <name evidence="10" type="primary">hrpA</name>
    <name evidence="10" type="ORF">GCM10010982_33200</name>
</gene>
<dbReference type="Pfam" id="PF00271">
    <property type="entry name" value="Helicase_C"/>
    <property type="match status" value="1"/>
</dbReference>
<dbReference type="InterPro" id="IPR003593">
    <property type="entry name" value="AAA+_ATPase"/>
</dbReference>
<dbReference type="PROSITE" id="PS51192">
    <property type="entry name" value="HELICASE_ATP_BIND_1"/>
    <property type="match status" value="1"/>
</dbReference>
<dbReference type="InterPro" id="IPR007502">
    <property type="entry name" value="Helicase-assoc_dom"/>
</dbReference>
<organism evidence="10 11">
    <name type="scientific">Bowmanella pacifica</name>
    <dbReference type="NCBI Taxonomy" id="502051"/>
    <lineage>
        <taxon>Bacteria</taxon>
        <taxon>Pseudomonadati</taxon>
        <taxon>Pseudomonadota</taxon>
        <taxon>Gammaproteobacteria</taxon>
        <taxon>Alteromonadales</taxon>
        <taxon>Alteromonadaceae</taxon>
        <taxon>Bowmanella</taxon>
    </lineage>
</organism>
<dbReference type="SMART" id="SM00490">
    <property type="entry name" value="HELICc"/>
    <property type="match status" value="1"/>
</dbReference>
<keyword evidence="3" id="KW-0547">Nucleotide-binding</keyword>
<dbReference type="Proteomes" id="UP000606935">
    <property type="component" value="Unassembled WGS sequence"/>
</dbReference>
<dbReference type="SMART" id="SM00382">
    <property type="entry name" value="AAA"/>
    <property type="match status" value="1"/>
</dbReference>
<dbReference type="FunFam" id="3.40.50.300:FF:000439">
    <property type="entry name" value="ATP-dependent RNA helicase HrpA"/>
    <property type="match status" value="1"/>
</dbReference>
<evidence type="ECO:0000256" key="6">
    <source>
        <dbReference type="ARBA" id="ARBA00022840"/>
    </source>
</evidence>
<dbReference type="CDD" id="cd18791">
    <property type="entry name" value="SF2_C_RHA"/>
    <property type="match status" value="1"/>
</dbReference>
<dbReference type="FunFam" id="1.20.120.1080:FF:000005">
    <property type="entry name" value="ATP-dependent helicase HrpA"/>
    <property type="match status" value="1"/>
</dbReference>
<dbReference type="GO" id="GO:0003723">
    <property type="term" value="F:RNA binding"/>
    <property type="evidence" value="ECO:0007669"/>
    <property type="project" value="TreeGrafter"/>
</dbReference>
<proteinExistence type="inferred from homology"/>
<comment type="similarity">
    <text evidence="1">Belongs to the DEAD box helicase family. DEAH subfamily.</text>
</comment>
<dbReference type="Gene3D" id="1.20.120.1080">
    <property type="match status" value="1"/>
</dbReference>
<dbReference type="NCBIfam" id="NF008348">
    <property type="entry name" value="PRK11131.1"/>
    <property type="match status" value="1"/>
</dbReference>
<dbReference type="CDD" id="cd17989">
    <property type="entry name" value="DEXHc_HrpA"/>
    <property type="match status" value="1"/>
</dbReference>
<name>A0A917Z2P8_9ALTE</name>
<dbReference type="InterPro" id="IPR011709">
    <property type="entry name" value="DEAD-box_helicase_OB_fold"/>
</dbReference>
<comment type="caution">
    <text evidence="10">The sequence shown here is derived from an EMBL/GenBank/DDBJ whole genome shotgun (WGS) entry which is preliminary data.</text>
</comment>
<dbReference type="SMART" id="SM00487">
    <property type="entry name" value="DEXDc"/>
    <property type="match status" value="1"/>
</dbReference>
<dbReference type="InterPro" id="IPR027417">
    <property type="entry name" value="P-loop_NTPase"/>
</dbReference>
<evidence type="ECO:0000259" key="8">
    <source>
        <dbReference type="PROSITE" id="PS51192"/>
    </source>
</evidence>
<dbReference type="SMART" id="SM00847">
    <property type="entry name" value="HA2"/>
    <property type="match status" value="1"/>
</dbReference>
<dbReference type="Pfam" id="PF11898">
    <property type="entry name" value="DUF3418"/>
    <property type="match status" value="1"/>
</dbReference>
<feature type="domain" description="Helicase C-terminal" evidence="9">
    <location>
        <begin position="240"/>
        <end position="410"/>
    </location>
</feature>
<evidence type="ECO:0000256" key="3">
    <source>
        <dbReference type="ARBA" id="ARBA00022741"/>
    </source>
</evidence>
<evidence type="ECO:0000256" key="4">
    <source>
        <dbReference type="ARBA" id="ARBA00022801"/>
    </source>
</evidence>
<dbReference type="NCBIfam" id="TIGR01967">
    <property type="entry name" value="DEAH_box_HrpA"/>
    <property type="match status" value="1"/>
</dbReference>
<dbReference type="PROSITE" id="PS51194">
    <property type="entry name" value="HELICASE_CTER"/>
    <property type="match status" value="1"/>
</dbReference>
<evidence type="ECO:0000256" key="5">
    <source>
        <dbReference type="ARBA" id="ARBA00022806"/>
    </source>
</evidence>
<evidence type="ECO:0000256" key="1">
    <source>
        <dbReference type="ARBA" id="ARBA00008792"/>
    </source>
</evidence>
<evidence type="ECO:0000256" key="2">
    <source>
        <dbReference type="ARBA" id="ARBA00012552"/>
    </source>
</evidence>
<dbReference type="InterPro" id="IPR001650">
    <property type="entry name" value="Helicase_C-like"/>
</dbReference>
<dbReference type="EC" id="3.6.4.13" evidence="2"/>